<gene>
    <name evidence="2" type="ORF">PDEL1432_LOCUS944</name>
</gene>
<keyword evidence="1" id="KW-0812">Transmembrane</keyword>
<feature type="transmembrane region" description="Helical" evidence="1">
    <location>
        <begin position="79"/>
        <end position="103"/>
    </location>
</feature>
<organism evidence="2">
    <name type="scientific">Pseudo-nitzschia delicatissima</name>
    <dbReference type="NCBI Taxonomy" id="44447"/>
    <lineage>
        <taxon>Eukaryota</taxon>
        <taxon>Sar</taxon>
        <taxon>Stramenopiles</taxon>
        <taxon>Ochrophyta</taxon>
        <taxon>Bacillariophyta</taxon>
        <taxon>Bacillariophyceae</taxon>
        <taxon>Bacillariophycidae</taxon>
        <taxon>Bacillariales</taxon>
        <taxon>Bacillariaceae</taxon>
        <taxon>Pseudo-nitzschia</taxon>
    </lineage>
</organism>
<feature type="transmembrane region" description="Helical" evidence="1">
    <location>
        <begin position="154"/>
        <end position="172"/>
    </location>
</feature>
<proteinExistence type="predicted"/>
<protein>
    <submittedName>
        <fullName evidence="2">Uncharacterized protein</fullName>
    </submittedName>
</protein>
<evidence type="ECO:0000313" key="2">
    <source>
        <dbReference type="EMBL" id="CAD8760904.1"/>
    </source>
</evidence>
<feature type="transmembrane region" description="Helical" evidence="1">
    <location>
        <begin position="178"/>
        <end position="198"/>
    </location>
</feature>
<dbReference type="EMBL" id="HBFL01001326">
    <property type="protein sequence ID" value="CAD8760904.1"/>
    <property type="molecule type" value="Transcribed_RNA"/>
</dbReference>
<keyword evidence="1" id="KW-0472">Membrane</keyword>
<dbReference type="AlphaFoldDB" id="A0A7S0UFG9"/>
<evidence type="ECO:0000256" key="1">
    <source>
        <dbReference type="SAM" id="Phobius"/>
    </source>
</evidence>
<name>A0A7S0UFG9_9STRA</name>
<accession>A0A7S0UFG9</accession>
<sequence>MFVASDIERDRKANFAAAVVVDDPESEPQAVATSVYGTAAVAKIPIAVATGRSAFELGTVVDTREKRQTELCCGSCCDYIKACIIVDIAFIVSSVISVCFYYLGISALSIVNPGDDDAAFTDFYDDLYDDIYIMETAQETEETLNWMFTNLSILLGRQVACLLFAILGIVGASKFNKWLVLAVGVWYCIDFILSIIYLDIGGSIMRACFAYPHIGLFVALHRGSMTHETYAREQYCCCGGSPP</sequence>
<keyword evidence="1" id="KW-1133">Transmembrane helix</keyword>
<reference evidence="2" key="1">
    <citation type="submission" date="2021-01" db="EMBL/GenBank/DDBJ databases">
        <authorList>
            <person name="Corre E."/>
            <person name="Pelletier E."/>
            <person name="Niang G."/>
            <person name="Scheremetjew M."/>
            <person name="Finn R."/>
            <person name="Kale V."/>
            <person name="Holt S."/>
            <person name="Cochrane G."/>
            <person name="Meng A."/>
            <person name="Brown T."/>
            <person name="Cohen L."/>
        </authorList>
    </citation>
    <scope>NUCLEOTIDE SEQUENCE</scope>
    <source>
        <strain evidence="2">UNC1205</strain>
    </source>
</reference>